<name>A0A812K2E1_SYMPI</name>
<sequence>LAGHVETLSKQQLKERWQPQPQDVVVAVPPKSGTTMLLQVAHQLRRRGLWLGTDDFE</sequence>
<keyword evidence="2" id="KW-1185">Reference proteome</keyword>
<dbReference type="AlphaFoldDB" id="A0A812K2E1"/>
<reference evidence="1" key="1">
    <citation type="submission" date="2021-02" db="EMBL/GenBank/DDBJ databases">
        <authorList>
            <person name="Dougan E. K."/>
            <person name="Rhodes N."/>
            <person name="Thang M."/>
            <person name="Chan C."/>
        </authorList>
    </citation>
    <scope>NUCLEOTIDE SEQUENCE</scope>
</reference>
<accession>A0A812K2E1</accession>
<dbReference type="InterPro" id="IPR027417">
    <property type="entry name" value="P-loop_NTPase"/>
</dbReference>
<organism evidence="1 2">
    <name type="scientific">Symbiodinium pilosum</name>
    <name type="common">Dinoflagellate</name>
    <dbReference type="NCBI Taxonomy" id="2952"/>
    <lineage>
        <taxon>Eukaryota</taxon>
        <taxon>Sar</taxon>
        <taxon>Alveolata</taxon>
        <taxon>Dinophyceae</taxon>
        <taxon>Suessiales</taxon>
        <taxon>Symbiodiniaceae</taxon>
        <taxon>Symbiodinium</taxon>
    </lineage>
</organism>
<comment type="caution">
    <text evidence="1">The sequence shown here is derived from an EMBL/GenBank/DDBJ whole genome shotgun (WGS) entry which is preliminary data.</text>
</comment>
<feature type="non-terminal residue" evidence="1">
    <location>
        <position position="1"/>
    </location>
</feature>
<gene>
    <name evidence="1" type="primary">EIF4G2</name>
    <name evidence="1" type="ORF">SPIL2461_LOCUS2905</name>
</gene>
<evidence type="ECO:0000313" key="1">
    <source>
        <dbReference type="EMBL" id="CAE7220971.1"/>
    </source>
</evidence>
<dbReference type="Gene3D" id="3.40.50.300">
    <property type="entry name" value="P-loop containing nucleotide triphosphate hydrolases"/>
    <property type="match status" value="1"/>
</dbReference>
<dbReference type="SUPFAM" id="SSF52540">
    <property type="entry name" value="P-loop containing nucleoside triphosphate hydrolases"/>
    <property type="match status" value="1"/>
</dbReference>
<protein>
    <submittedName>
        <fullName evidence="1">EIF4G2 protein</fullName>
    </submittedName>
</protein>
<proteinExistence type="predicted"/>
<feature type="non-terminal residue" evidence="1">
    <location>
        <position position="57"/>
    </location>
</feature>
<evidence type="ECO:0000313" key="2">
    <source>
        <dbReference type="Proteomes" id="UP000649617"/>
    </source>
</evidence>
<dbReference type="EMBL" id="CAJNIZ010003302">
    <property type="protein sequence ID" value="CAE7220971.1"/>
    <property type="molecule type" value="Genomic_DNA"/>
</dbReference>
<dbReference type="Proteomes" id="UP000649617">
    <property type="component" value="Unassembled WGS sequence"/>
</dbReference>